<feature type="compositionally biased region" description="Polar residues" evidence="1">
    <location>
        <begin position="14"/>
        <end position="26"/>
    </location>
</feature>
<comment type="caution">
    <text evidence="2">The sequence shown here is derived from an EMBL/GenBank/DDBJ whole genome shotgun (WGS) entry which is preliminary data.</text>
</comment>
<keyword evidence="3" id="KW-1185">Reference proteome</keyword>
<sequence length="391" mass="42790">MASLSPKAPLAASNPTSSTLNQSHLVSVQGAAKAPGNPPGEVQTLEPRVTVHPPQQEQNDGDGNTSVTPLAAGLPPQKLFSTTLPIQLAQAALRCEGGQHDDEFDEEAVMRSYASGSHSIDPSLSSNLGDQQDIEESMGEFGIHDDDLDAETTPPSRDTIFQSSILQTRKRRNSISPAVQQQPKRPFVGSASEIDIARQLQEPLPPARTLLATHQSVTTPRNSIIHRRVSLSPVGPQQAANARLQEEISIEKLQNVIQYLELQLYNRNNENNRQAREIQAGNEYADRAKRCMQLDGEAINYSRALFTLVRNRLEAWARLLEPIAVRESPATIDGSHGAEDGPAAAPVAFTLAEIKQLVPTMMKALVDIHHRPVDEIYRTVDAGPTFNHRFN</sequence>
<dbReference type="EMBL" id="JAVHNS010000002">
    <property type="protein sequence ID" value="KAK6361161.1"/>
    <property type="molecule type" value="Genomic_DNA"/>
</dbReference>
<evidence type="ECO:0000256" key="1">
    <source>
        <dbReference type="SAM" id="MobiDB-lite"/>
    </source>
</evidence>
<dbReference type="AlphaFoldDB" id="A0AAV9VIX7"/>
<feature type="region of interest" description="Disordered" evidence="1">
    <location>
        <begin position="1"/>
        <end position="74"/>
    </location>
</feature>
<dbReference type="Proteomes" id="UP001373714">
    <property type="component" value="Unassembled WGS sequence"/>
</dbReference>
<reference evidence="2 3" key="1">
    <citation type="submission" date="2019-10" db="EMBL/GenBank/DDBJ databases">
        <authorList>
            <person name="Palmer J.M."/>
        </authorList>
    </citation>
    <scope>NUCLEOTIDE SEQUENCE [LARGE SCALE GENOMIC DNA]</scope>
    <source>
        <strain evidence="2 3">TWF730</strain>
    </source>
</reference>
<accession>A0AAV9VIX7</accession>
<feature type="compositionally biased region" description="Polar residues" evidence="1">
    <location>
        <begin position="53"/>
        <end position="68"/>
    </location>
</feature>
<protein>
    <submittedName>
        <fullName evidence="2">Uncharacterized protein</fullName>
    </submittedName>
</protein>
<evidence type="ECO:0000313" key="3">
    <source>
        <dbReference type="Proteomes" id="UP001373714"/>
    </source>
</evidence>
<name>A0AAV9VIX7_9PEZI</name>
<proteinExistence type="predicted"/>
<evidence type="ECO:0000313" key="2">
    <source>
        <dbReference type="EMBL" id="KAK6361161.1"/>
    </source>
</evidence>
<gene>
    <name evidence="2" type="ORF">TWF730_004905</name>
</gene>
<feature type="compositionally biased region" description="Low complexity" evidence="1">
    <location>
        <begin position="1"/>
        <end position="13"/>
    </location>
</feature>
<organism evidence="2 3">
    <name type="scientific">Orbilia blumenaviensis</name>
    <dbReference type="NCBI Taxonomy" id="1796055"/>
    <lineage>
        <taxon>Eukaryota</taxon>
        <taxon>Fungi</taxon>
        <taxon>Dikarya</taxon>
        <taxon>Ascomycota</taxon>
        <taxon>Pezizomycotina</taxon>
        <taxon>Orbiliomycetes</taxon>
        <taxon>Orbiliales</taxon>
        <taxon>Orbiliaceae</taxon>
        <taxon>Orbilia</taxon>
    </lineage>
</organism>